<organism evidence="2 3">
    <name type="scientific">Microbacterium aquilitoris</name>
    <dbReference type="NCBI Taxonomy" id="3067307"/>
    <lineage>
        <taxon>Bacteria</taxon>
        <taxon>Bacillati</taxon>
        <taxon>Actinomycetota</taxon>
        <taxon>Actinomycetes</taxon>
        <taxon>Micrococcales</taxon>
        <taxon>Microbacteriaceae</taxon>
        <taxon>Microbacterium</taxon>
    </lineage>
</organism>
<feature type="region of interest" description="Disordered" evidence="1">
    <location>
        <begin position="1"/>
        <end position="22"/>
    </location>
</feature>
<dbReference type="EMBL" id="JAUZVT010000001">
    <property type="protein sequence ID" value="MDT3330067.1"/>
    <property type="molecule type" value="Genomic_DNA"/>
</dbReference>
<dbReference type="Proteomes" id="UP001262835">
    <property type="component" value="Unassembled WGS sequence"/>
</dbReference>
<reference evidence="2 3" key="1">
    <citation type="submission" date="2023-08" db="EMBL/GenBank/DDBJ databases">
        <title>Microbacterium aquilitoris sp. nov. and Microbacterium gwkjibeachense sp. nov., isolated from beach.</title>
        <authorList>
            <person name="Lee S.D."/>
            <person name="Yang H."/>
            <person name="Kim I."/>
        </authorList>
    </citation>
    <scope>NUCLEOTIDE SEQUENCE [LARGE SCALE GENOMIC DNA]</scope>
    <source>
        <strain evidence="2 3">KSW-18</strain>
    </source>
</reference>
<dbReference type="RefSeq" id="WP_311869287.1">
    <property type="nucleotide sequence ID" value="NZ_JAUZVT010000001.1"/>
</dbReference>
<comment type="caution">
    <text evidence="2">The sequence shown here is derived from an EMBL/GenBank/DDBJ whole genome shotgun (WGS) entry which is preliminary data.</text>
</comment>
<gene>
    <name evidence="2" type="ORF">Q9S78_05235</name>
</gene>
<feature type="compositionally biased region" description="Low complexity" evidence="1">
    <location>
        <begin position="7"/>
        <end position="16"/>
    </location>
</feature>
<accession>A0ABU3GH90</accession>
<keyword evidence="3" id="KW-1185">Reference proteome</keyword>
<evidence type="ECO:0000313" key="2">
    <source>
        <dbReference type="EMBL" id="MDT3330067.1"/>
    </source>
</evidence>
<sequence length="203" mass="21904">MAESEELLSAWSASAPPEDRAWEATVPGPSVAAVAARMASVPRSFLDARVSVVALAGDVLRPRLLATAHEDDDRVRRGAAIGLWLVASEDLVEPFAPSVAAAPGIGRAVDALALRLAPVVDPWEWLSDDERREEAVRTFLLWAGLRPAGEDVATARSLLEARDSLRRNAALAQAYAAHRHRDEIARRLAEARAKEAAARYSSE</sequence>
<evidence type="ECO:0000313" key="3">
    <source>
        <dbReference type="Proteomes" id="UP001262835"/>
    </source>
</evidence>
<name>A0ABU3GH90_9MICO</name>
<proteinExistence type="predicted"/>
<evidence type="ECO:0000256" key="1">
    <source>
        <dbReference type="SAM" id="MobiDB-lite"/>
    </source>
</evidence>
<protein>
    <submittedName>
        <fullName evidence="2">Phosphohydrolase</fullName>
    </submittedName>
</protein>